<evidence type="ECO:0000259" key="2">
    <source>
        <dbReference type="PROSITE" id="PS50943"/>
    </source>
</evidence>
<comment type="caution">
    <text evidence="3">The sequence shown here is derived from an EMBL/GenBank/DDBJ whole genome shotgun (WGS) entry which is preliminary data.</text>
</comment>
<protein>
    <recommendedName>
        <fullName evidence="2">HTH cro/C1-type domain-containing protein</fullName>
    </recommendedName>
</protein>
<dbReference type="CDD" id="cd00093">
    <property type="entry name" value="HTH_XRE"/>
    <property type="match status" value="2"/>
</dbReference>
<dbReference type="Gene3D" id="1.10.260.40">
    <property type="entry name" value="lambda repressor-like DNA-binding domains"/>
    <property type="match status" value="2"/>
</dbReference>
<dbReference type="AlphaFoldDB" id="A0A2C1LDT9"/>
<dbReference type="InterPro" id="IPR001387">
    <property type="entry name" value="Cro/C1-type_HTH"/>
</dbReference>
<dbReference type="SUPFAM" id="SSF47413">
    <property type="entry name" value="lambda repressor-like DNA-binding domains"/>
    <property type="match status" value="2"/>
</dbReference>
<dbReference type="SMART" id="SM00530">
    <property type="entry name" value="HTH_XRE"/>
    <property type="match status" value="2"/>
</dbReference>
<accession>A0A2C1LDT9</accession>
<dbReference type="EMBL" id="NUMG01000052">
    <property type="protein sequence ID" value="PGT96646.1"/>
    <property type="molecule type" value="Genomic_DNA"/>
</dbReference>
<feature type="domain" description="HTH cro/C1-type" evidence="2">
    <location>
        <begin position="23"/>
        <end position="70"/>
    </location>
</feature>
<dbReference type="RefSeq" id="WP_098859043.1">
    <property type="nucleotide sequence ID" value="NZ_NUMG01000052.1"/>
</dbReference>
<evidence type="ECO:0000313" key="4">
    <source>
        <dbReference type="Proteomes" id="UP000225766"/>
    </source>
</evidence>
<name>A0A2C1LDT9_BACCE</name>
<dbReference type="InterPro" id="IPR010982">
    <property type="entry name" value="Lambda_DNA-bd_dom_sf"/>
</dbReference>
<dbReference type="PANTHER" id="PTHR46558:SF11">
    <property type="entry name" value="HTH-TYPE TRANSCRIPTIONAL REGULATOR XRE"/>
    <property type="match status" value="1"/>
</dbReference>
<dbReference type="Pfam" id="PF01381">
    <property type="entry name" value="HTH_3"/>
    <property type="match status" value="2"/>
</dbReference>
<dbReference type="GO" id="GO:0003677">
    <property type="term" value="F:DNA binding"/>
    <property type="evidence" value="ECO:0007669"/>
    <property type="project" value="UniProtKB-KW"/>
</dbReference>
<dbReference type="Proteomes" id="UP000225766">
    <property type="component" value="Unassembled WGS sequence"/>
</dbReference>
<proteinExistence type="predicted"/>
<keyword evidence="1" id="KW-0238">DNA-binding</keyword>
<dbReference type="PANTHER" id="PTHR46558">
    <property type="entry name" value="TRACRIPTIONAL REGULATORY PROTEIN-RELATED-RELATED"/>
    <property type="match status" value="1"/>
</dbReference>
<gene>
    <name evidence="3" type="ORF">COD19_27180</name>
</gene>
<reference evidence="3 4" key="1">
    <citation type="submission" date="2017-09" db="EMBL/GenBank/DDBJ databases">
        <title>Large-scale bioinformatics analysis of Bacillus genomes uncovers conserved roles of natural products in bacterial physiology.</title>
        <authorList>
            <consortium name="Agbiome Team Llc"/>
            <person name="Bleich R.M."/>
            <person name="Grubbs K.J."/>
            <person name="Santa Maria K.C."/>
            <person name="Allen S.E."/>
            <person name="Farag S."/>
            <person name="Shank E.A."/>
            <person name="Bowers A."/>
        </authorList>
    </citation>
    <scope>NUCLEOTIDE SEQUENCE [LARGE SCALE GENOMIC DNA]</scope>
    <source>
        <strain evidence="3 4">AFS040105</strain>
    </source>
</reference>
<organism evidence="3 4">
    <name type="scientific">Bacillus cereus</name>
    <dbReference type="NCBI Taxonomy" id="1396"/>
    <lineage>
        <taxon>Bacteria</taxon>
        <taxon>Bacillati</taxon>
        <taxon>Bacillota</taxon>
        <taxon>Bacilli</taxon>
        <taxon>Bacillales</taxon>
        <taxon>Bacillaceae</taxon>
        <taxon>Bacillus</taxon>
        <taxon>Bacillus cereus group</taxon>
    </lineage>
</organism>
<sequence>MELNISFAKDITLQNKLSLPERVIVFRKRKNINQTEFANLIGVSKPTLSYYENGKYPIPNNVQKRIRKVFRENNFTITCRFQLKDCEKIRLYRKCLGYSQKEFAKKIGYSIEYYSLVESERIPLSHKLLERIEQGFSL</sequence>
<evidence type="ECO:0000313" key="3">
    <source>
        <dbReference type="EMBL" id="PGT96646.1"/>
    </source>
</evidence>
<dbReference type="PROSITE" id="PS50943">
    <property type="entry name" value="HTH_CROC1"/>
    <property type="match status" value="2"/>
</dbReference>
<evidence type="ECO:0000256" key="1">
    <source>
        <dbReference type="ARBA" id="ARBA00023125"/>
    </source>
</evidence>
<feature type="domain" description="HTH cro/C1-type" evidence="2">
    <location>
        <begin position="89"/>
        <end position="136"/>
    </location>
</feature>